<organism evidence="2 3">
    <name type="scientific">Nonomuraea fuscirosea</name>
    <dbReference type="NCBI Taxonomy" id="1291556"/>
    <lineage>
        <taxon>Bacteria</taxon>
        <taxon>Bacillati</taxon>
        <taxon>Actinomycetota</taxon>
        <taxon>Actinomycetes</taxon>
        <taxon>Streptosporangiales</taxon>
        <taxon>Streptosporangiaceae</taxon>
        <taxon>Nonomuraea</taxon>
    </lineage>
</organism>
<feature type="compositionally biased region" description="Pro residues" evidence="1">
    <location>
        <begin position="90"/>
        <end position="99"/>
    </location>
</feature>
<gene>
    <name evidence="2" type="ORF">B0I32_101544</name>
</gene>
<accession>A0A2T0NC57</accession>
<comment type="caution">
    <text evidence="2">The sequence shown here is derived from an EMBL/GenBank/DDBJ whole genome shotgun (WGS) entry which is preliminary data.</text>
</comment>
<dbReference type="AlphaFoldDB" id="A0A2T0NC57"/>
<proteinExistence type="predicted"/>
<name>A0A2T0NC57_9ACTN</name>
<feature type="compositionally biased region" description="Pro residues" evidence="1">
    <location>
        <begin position="111"/>
        <end position="126"/>
    </location>
</feature>
<protein>
    <submittedName>
        <fullName evidence="2">Uncharacterized protein</fullName>
    </submittedName>
</protein>
<dbReference type="Proteomes" id="UP000238312">
    <property type="component" value="Unassembled WGS sequence"/>
</dbReference>
<feature type="region of interest" description="Disordered" evidence="1">
    <location>
        <begin position="76"/>
        <end position="126"/>
    </location>
</feature>
<sequence length="126" mass="13539">MPMPERPDVPDVEIRASVKARELRFQARPEVSTHTEAEPGGEHASGSDRKNLPAQVTAGVTYHDIQLDFRLAARLTAPPPDSLTRLGLEPRPPAQPTPDPRPESSSQPAPVSAPAPAPDHQPPAEL</sequence>
<keyword evidence="3" id="KW-1185">Reference proteome</keyword>
<evidence type="ECO:0000313" key="3">
    <source>
        <dbReference type="Proteomes" id="UP000238312"/>
    </source>
</evidence>
<feature type="region of interest" description="Disordered" evidence="1">
    <location>
        <begin position="20"/>
        <end position="55"/>
    </location>
</feature>
<reference evidence="2 3" key="1">
    <citation type="submission" date="2018-03" db="EMBL/GenBank/DDBJ databases">
        <title>Genomic Encyclopedia of Type Strains, Phase III (KMG-III): the genomes of soil and plant-associated and newly described type strains.</title>
        <authorList>
            <person name="Whitman W."/>
        </authorList>
    </citation>
    <scope>NUCLEOTIDE SEQUENCE [LARGE SCALE GENOMIC DNA]</scope>
    <source>
        <strain evidence="2 3">CGMCC 4.7104</strain>
    </source>
</reference>
<dbReference type="EMBL" id="PVNG01000001">
    <property type="protein sequence ID" value="PRX70456.1"/>
    <property type="molecule type" value="Genomic_DNA"/>
</dbReference>
<evidence type="ECO:0000313" key="2">
    <source>
        <dbReference type="EMBL" id="PRX70456.1"/>
    </source>
</evidence>
<evidence type="ECO:0000256" key="1">
    <source>
        <dbReference type="SAM" id="MobiDB-lite"/>
    </source>
</evidence>
<feature type="compositionally biased region" description="Basic and acidic residues" evidence="1">
    <location>
        <begin position="20"/>
        <end position="51"/>
    </location>
</feature>